<dbReference type="EMBL" id="JBHSGU010000002">
    <property type="protein sequence ID" value="MFC4699327.1"/>
    <property type="molecule type" value="Genomic_DNA"/>
</dbReference>
<dbReference type="Proteomes" id="UP001595897">
    <property type="component" value="Unassembled WGS sequence"/>
</dbReference>
<keyword evidence="2 5" id="KW-0812">Transmembrane</keyword>
<keyword evidence="1" id="KW-1003">Cell membrane</keyword>
<keyword evidence="8" id="KW-1185">Reference proteome</keyword>
<evidence type="ECO:0000256" key="3">
    <source>
        <dbReference type="ARBA" id="ARBA00022989"/>
    </source>
</evidence>
<evidence type="ECO:0000256" key="5">
    <source>
        <dbReference type="SAM" id="Phobius"/>
    </source>
</evidence>
<proteinExistence type="predicted"/>
<sequence>MKAILVIIIVILLVLLAIVVGSRNAEIISVNYLLAQVDMRVSTFMVWSMSAGFIVGICTILTKYLALRVKVTLLTRKLNKLAKVDT</sequence>
<name>A0ABV9LS96_9ALTE</name>
<keyword evidence="3 5" id="KW-1133">Transmembrane helix</keyword>
<dbReference type="InterPro" id="IPR010445">
    <property type="entry name" value="LapA_dom"/>
</dbReference>
<accession>A0ABV9LS96</accession>
<evidence type="ECO:0000313" key="7">
    <source>
        <dbReference type="EMBL" id="MFC4699327.1"/>
    </source>
</evidence>
<reference evidence="8" key="1">
    <citation type="journal article" date="2019" name="Int. J. Syst. Evol. Microbiol.">
        <title>The Global Catalogue of Microorganisms (GCM) 10K type strain sequencing project: providing services to taxonomists for standard genome sequencing and annotation.</title>
        <authorList>
            <consortium name="The Broad Institute Genomics Platform"/>
            <consortium name="The Broad Institute Genome Sequencing Center for Infectious Disease"/>
            <person name="Wu L."/>
            <person name="Ma J."/>
        </authorList>
    </citation>
    <scope>NUCLEOTIDE SEQUENCE [LARGE SCALE GENOMIC DNA]</scope>
    <source>
        <strain evidence="8">KACC 12507</strain>
    </source>
</reference>
<organism evidence="7 8">
    <name type="scientific">Glaciecola siphonariae</name>
    <dbReference type="NCBI Taxonomy" id="521012"/>
    <lineage>
        <taxon>Bacteria</taxon>
        <taxon>Pseudomonadati</taxon>
        <taxon>Pseudomonadota</taxon>
        <taxon>Gammaproteobacteria</taxon>
        <taxon>Alteromonadales</taxon>
        <taxon>Alteromonadaceae</taxon>
        <taxon>Glaciecola</taxon>
    </lineage>
</organism>
<dbReference type="Pfam" id="PF06305">
    <property type="entry name" value="LapA_dom"/>
    <property type="match status" value="1"/>
</dbReference>
<gene>
    <name evidence="7" type="ORF">ACFO4O_04030</name>
</gene>
<evidence type="ECO:0000256" key="1">
    <source>
        <dbReference type="ARBA" id="ARBA00022475"/>
    </source>
</evidence>
<feature type="transmembrane region" description="Helical" evidence="5">
    <location>
        <begin position="45"/>
        <end position="67"/>
    </location>
</feature>
<comment type="caution">
    <text evidence="7">The sequence shown here is derived from an EMBL/GenBank/DDBJ whole genome shotgun (WGS) entry which is preliminary data.</text>
</comment>
<dbReference type="RefSeq" id="WP_382406076.1">
    <property type="nucleotide sequence ID" value="NZ_JBHSGU010000002.1"/>
</dbReference>
<evidence type="ECO:0000256" key="2">
    <source>
        <dbReference type="ARBA" id="ARBA00022692"/>
    </source>
</evidence>
<feature type="domain" description="Lipopolysaccharide assembly protein A" evidence="6">
    <location>
        <begin position="24"/>
        <end position="83"/>
    </location>
</feature>
<evidence type="ECO:0000256" key="4">
    <source>
        <dbReference type="ARBA" id="ARBA00023136"/>
    </source>
</evidence>
<evidence type="ECO:0000313" key="8">
    <source>
        <dbReference type="Proteomes" id="UP001595897"/>
    </source>
</evidence>
<evidence type="ECO:0000259" key="6">
    <source>
        <dbReference type="Pfam" id="PF06305"/>
    </source>
</evidence>
<protein>
    <submittedName>
        <fullName evidence="7">Lipopolysaccharide assembly protein LapA domain-containing protein</fullName>
    </submittedName>
</protein>
<keyword evidence="4 5" id="KW-0472">Membrane</keyword>